<name>A0A6G0QP21_9STRA</name>
<dbReference type="AlphaFoldDB" id="A0A6G0QP21"/>
<accession>A0A6G0QP21</accession>
<gene>
    <name evidence="1" type="ORF">PF008_g24085</name>
</gene>
<protein>
    <submittedName>
        <fullName evidence="1">Uncharacterized protein</fullName>
    </submittedName>
</protein>
<organism evidence="1 2">
    <name type="scientific">Phytophthora fragariae</name>
    <dbReference type="NCBI Taxonomy" id="53985"/>
    <lineage>
        <taxon>Eukaryota</taxon>
        <taxon>Sar</taxon>
        <taxon>Stramenopiles</taxon>
        <taxon>Oomycota</taxon>
        <taxon>Peronosporomycetes</taxon>
        <taxon>Peronosporales</taxon>
        <taxon>Peronosporaceae</taxon>
        <taxon>Phytophthora</taxon>
    </lineage>
</organism>
<comment type="caution">
    <text evidence="1">The sequence shown here is derived from an EMBL/GenBank/DDBJ whole genome shotgun (WGS) entry which is preliminary data.</text>
</comment>
<sequence>MLIAALIEPGALRCPCFLFGCAAASAARASFCFSRAALRSSTSTAHSSFLVYRAAFRSSTSRRFRLLVSAICFTSCIISG</sequence>
<dbReference type="Proteomes" id="UP000486351">
    <property type="component" value="Unassembled WGS sequence"/>
</dbReference>
<proteinExistence type="predicted"/>
<dbReference type="EMBL" id="QXFY01002523">
    <property type="protein sequence ID" value="KAE9296139.1"/>
    <property type="molecule type" value="Genomic_DNA"/>
</dbReference>
<evidence type="ECO:0000313" key="1">
    <source>
        <dbReference type="EMBL" id="KAE9296139.1"/>
    </source>
</evidence>
<evidence type="ECO:0000313" key="2">
    <source>
        <dbReference type="Proteomes" id="UP000486351"/>
    </source>
</evidence>
<reference evidence="1 2" key="1">
    <citation type="submission" date="2018-09" db="EMBL/GenBank/DDBJ databases">
        <title>Genomic investigation of the strawberry pathogen Phytophthora fragariae indicates pathogenicity is determined by transcriptional variation in three key races.</title>
        <authorList>
            <person name="Adams T.M."/>
            <person name="Armitage A.D."/>
            <person name="Sobczyk M.K."/>
            <person name="Bates H.J."/>
            <person name="Dunwell J.M."/>
            <person name="Nellist C.F."/>
            <person name="Harrison R.J."/>
        </authorList>
    </citation>
    <scope>NUCLEOTIDE SEQUENCE [LARGE SCALE GENOMIC DNA]</scope>
    <source>
        <strain evidence="1 2">NOV-77</strain>
    </source>
</reference>